<reference evidence="8 9" key="1">
    <citation type="journal article" date="2014" name="Int. J. Syst. Evol. Microbiol.">
        <title>Complete genome sequence of Corynebacterium casei LMG S-19264T (=DSM 44701T), isolated from a smear-ripened cheese.</title>
        <authorList>
            <consortium name="US DOE Joint Genome Institute (JGI-PGF)"/>
            <person name="Walter F."/>
            <person name="Albersmeier A."/>
            <person name="Kalinowski J."/>
            <person name="Ruckert C."/>
        </authorList>
    </citation>
    <scope>NUCLEOTIDE SEQUENCE [LARGE SCALE GENOMIC DNA]</scope>
    <source>
        <strain evidence="8 9">CGMCC 1.15286</strain>
    </source>
</reference>
<dbReference type="GO" id="GO:0009288">
    <property type="term" value="C:bacterial-type flagellum"/>
    <property type="evidence" value="ECO:0007669"/>
    <property type="project" value="UniProtKB-SubCell"/>
</dbReference>
<dbReference type="InterPro" id="IPR046358">
    <property type="entry name" value="Flagellin_C"/>
</dbReference>
<feature type="compositionally biased region" description="Low complexity" evidence="5">
    <location>
        <begin position="189"/>
        <end position="203"/>
    </location>
</feature>
<dbReference type="InterPro" id="IPR001492">
    <property type="entry name" value="Flagellin"/>
</dbReference>
<dbReference type="EMBL" id="BMHY01000005">
    <property type="protein sequence ID" value="GGG73421.1"/>
    <property type="molecule type" value="Genomic_DNA"/>
</dbReference>
<evidence type="ECO:0000256" key="2">
    <source>
        <dbReference type="ARBA" id="ARBA00020110"/>
    </source>
</evidence>
<proteinExistence type="inferred from homology"/>
<dbReference type="PANTHER" id="PTHR42792:SF2">
    <property type="entry name" value="FLAGELLIN"/>
    <property type="match status" value="1"/>
</dbReference>
<dbReference type="Gene3D" id="1.20.1330.10">
    <property type="entry name" value="f41 fragment of flagellin, N-terminal domain"/>
    <property type="match status" value="2"/>
</dbReference>
<gene>
    <name evidence="8" type="ORF">GCM10010918_31880</name>
</gene>
<dbReference type="Pfam" id="PF00700">
    <property type="entry name" value="Flagellin_C"/>
    <property type="match status" value="1"/>
</dbReference>
<dbReference type="InterPro" id="IPR001029">
    <property type="entry name" value="Flagellin_N"/>
</dbReference>
<comment type="similarity">
    <text evidence="1 4">Belongs to the bacterial flagellin family.</text>
</comment>
<keyword evidence="9" id="KW-1185">Reference proteome</keyword>
<feature type="region of interest" description="Disordered" evidence="5">
    <location>
        <begin position="152"/>
        <end position="217"/>
    </location>
</feature>
<protein>
    <recommendedName>
        <fullName evidence="2 4">Flagellin</fullName>
    </recommendedName>
</protein>
<evidence type="ECO:0000313" key="8">
    <source>
        <dbReference type="EMBL" id="GGG73421.1"/>
    </source>
</evidence>
<dbReference type="SUPFAM" id="SSF64518">
    <property type="entry name" value="Phase 1 flagellin"/>
    <property type="match status" value="1"/>
</dbReference>
<sequence>MRITHNISALNADNILKKNNEKLSKSSEKLASGLRINRAADDAAGLSISESMRGQIRGLQQAERNVQDGISVVQTADGGMQEISNIIARQKELLVQGMNGTYSDQDKQMIELEIRQLNEAIDSIAESNTFNTINLLARSDYQIYADRSSTDTTMNISDPPTDIYISKSPIYAPAGTPGTPRQKTRDVDTTTTTQTYSSTSQTTPKVFPDGREGYNDYKVDTQTTTKTDTNTKVYETTAPTTNPVYTDPAYWYTVGRNDTYFGSAHHSQLYGNMVENIEVDGVSRALEYGSRTNPGTVPAVDHFVFPNTDISVTRYRTINADNSIEIRYEMKNNGTTDSTVNMSNSLNPPKNAVMFDDTGNPLPPGNHVISPVSGNVFHMEGEEANASVEFDDGLGLAAPTGLTINNTVPGEPQINFNWEYNLAQGQSMTIGFKYGPLSLSPNIDVLEHTTETEVTKHIESEVVTDITDIDYAPPQLVIQAGTKAHETIEIPLFNVKASGLGISNIGLLPPSIPAQSLAQTEGALAKISNVRAIHGSLHNRMEHTMNNAANYYENLAAAESRIRDTDIAKEMVNNTLSNIVSQSAQAMLAQANNNPQAILQLMKS</sequence>
<dbReference type="GO" id="GO:0005198">
    <property type="term" value="F:structural molecule activity"/>
    <property type="evidence" value="ECO:0007669"/>
    <property type="project" value="UniProtKB-UniRule"/>
</dbReference>
<dbReference type="Gene3D" id="6.10.10.10">
    <property type="entry name" value="Flagellar export chaperone, C-terminal domain"/>
    <property type="match status" value="1"/>
</dbReference>
<comment type="caution">
    <text evidence="8">The sequence shown here is derived from an EMBL/GenBank/DDBJ whole genome shotgun (WGS) entry which is preliminary data.</text>
</comment>
<evidence type="ECO:0000256" key="1">
    <source>
        <dbReference type="ARBA" id="ARBA00005709"/>
    </source>
</evidence>
<name>A0A917HBD6_9BACL</name>
<dbReference type="GO" id="GO:0005576">
    <property type="term" value="C:extracellular region"/>
    <property type="evidence" value="ECO:0007669"/>
    <property type="project" value="UniProtKB-SubCell"/>
</dbReference>
<evidence type="ECO:0000256" key="5">
    <source>
        <dbReference type="SAM" id="MobiDB-lite"/>
    </source>
</evidence>
<keyword evidence="4" id="KW-0964">Secreted</keyword>
<dbReference type="PANTHER" id="PTHR42792">
    <property type="entry name" value="FLAGELLIN"/>
    <property type="match status" value="1"/>
</dbReference>
<comment type="subcellular location">
    <subcellularLocation>
        <location evidence="4">Secreted</location>
    </subcellularLocation>
    <subcellularLocation>
        <location evidence="4">Bacterial flagellum</location>
    </subcellularLocation>
</comment>
<accession>A0A917HBD6</accession>
<dbReference type="PRINTS" id="PR00207">
    <property type="entry name" value="FLAGELLIN"/>
</dbReference>
<evidence type="ECO:0000259" key="6">
    <source>
        <dbReference type="Pfam" id="PF00669"/>
    </source>
</evidence>
<feature type="domain" description="Flagellin C-terminal" evidence="7">
    <location>
        <begin position="519"/>
        <end position="602"/>
    </location>
</feature>
<feature type="domain" description="Flagellin N-terminal" evidence="6">
    <location>
        <begin position="3"/>
        <end position="138"/>
    </location>
</feature>
<organism evidence="8 9">
    <name type="scientific">Paenibacillus radicis</name>
    <name type="common">ex Gao et al. 2016</name>
    <dbReference type="NCBI Taxonomy" id="1737354"/>
    <lineage>
        <taxon>Bacteria</taxon>
        <taxon>Bacillati</taxon>
        <taxon>Bacillota</taxon>
        <taxon>Bacilli</taxon>
        <taxon>Bacillales</taxon>
        <taxon>Paenibacillaceae</taxon>
        <taxon>Paenibacillus</taxon>
    </lineage>
</organism>
<dbReference type="Proteomes" id="UP000600247">
    <property type="component" value="Unassembled WGS sequence"/>
</dbReference>
<evidence type="ECO:0000256" key="3">
    <source>
        <dbReference type="ARBA" id="ARBA00023143"/>
    </source>
</evidence>
<evidence type="ECO:0000256" key="4">
    <source>
        <dbReference type="RuleBase" id="RU362073"/>
    </source>
</evidence>
<comment type="function">
    <text evidence="4">Flagellin is the subunit protein which polymerizes to form the filaments of bacterial flagella.</text>
</comment>
<dbReference type="AlphaFoldDB" id="A0A917HBD6"/>
<feature type="compositionally biased region" description="Basic and acidic residues" evidence="5">
    <location>
        <begin position="208"/>
        <end position="217"/>
    </location>
</feature>
<evidence type="ECO:0000313" key="9">
    <source>
        <dbReference type="Proteomes" id="UP000600247"/>
    </source>
</evidence>
<evidence type="ECO:0000259" key="7">
    <source>
        <dbReference type="Pfam" id="PF00700"/>
    </source>
</evidence>
<dbReference type="Pfam" id="PF00669">
    <property type="entry name" value="Flagellin_N"/>
    <property type="match status" value="1"/>
</dbReference>
<dbReference type="InterPro" id="IPR042187">
    <property type="entry name" value="Flagellin_C_sub2"/>
</dbReference>
<keyword evidence="3 4" id="KW-0975">Bacterial flagellum</keyword>